<dbReference type="Gene3D" id="2.20.200.10">
    <property type="entry name" value="Outer membrane efflux proteins (OEP)"/>
    <property type="match status" value="1"/>
</dbReference>
<evidence type="ECO:0000256" key="2">
    <source>
        <dbReference type="SAM" id="MobiDB-lite"/>
    </source>
</evidence>
<evidence type="ECO:0000256" key="1">
    <source>
        <dbReference type="ARBA" id="ARBA00007613"/>
    </source>
</evidence>
<keyword evidence="4" id="KW-1185">Reference proteome</keyword>
<dbReference type="EMBL" id="JACXAF010000021">
    <property type="protein sequence ID" value="MBD1390663.1"/>
    <property type="molecule type" value="Genomic_DNA"/>
</dbReference>
<dbReference type="Gene3D" id="1.20.1600.10">
    <property type="entry name" value="Outer membrane efflux proteins (OEP)"/>
    <property type="match status" value="1"/>
</dbReference>
<evidence type="ECO:0000313" key="4">
    <source>
        <dbReference type="Proteomes" id="UP000638014"/>
    </source>
</evidence>
<dbReference type="InterPro" id="IPR003423">
    <property type="entry name" value="OMP_efflux"/>
</dbReference>
<proteinExistence type="inferred from homology"/>
<feature type="region of interest" description="Disordered" evidence="2">
    <location>
        <begin position="472"/>
        <end position="496"/>
    </location>
</feature>
<comment type="caution">
    <text evidence="3">The sequence shown here is derived from an EMBL/GenBank/DDBJ whole genome shotgun (WGS) entry which is preliminary data.</text>
</comment>
<dbReference type="Proteomes" id="UP000638014">
    <property type="component" value="Unassembled WGS sequence"/>
</dbReference>
<name>A0A8J6UJI3_9GAMM</name>
<dbReference type="PANTHER" id="PTHR30203:SF33">
    <property type="entry name" value="BLR4455 PROTEIN"/>
    <property type="match status" value="1"/>
</dbReference>
<feature type="compositionally biased region" description="Polar residues" evidence="2">
    <location>
        <begin position="472"/>
        <end position="481"/>
    </location>
</feature>
<evidence type="ECO:0000313" key="3">
    <source>
        <dbReference type="EMBL" id="MBD1390663.1"/>
    </source>
</evidence>
<gene>
    <name evidence="3" type="ORF">IC617_14590</name>
</gene>
<dbReference type="PROSITE" id="PS51257">
    <property type="entry name" value="PROKAR_LIPOPROTEIN"/>
    <property type="match status" value="1"/>
</dbReference>
<dbReference type="AlphaFoldDB" id="A0A8J6UJI3"/>
<dbReference type="Pfam" id="PF02321">
    <property type="entry name" value="OEP"/>
    <property type="match status" value="2"/>
</dbReference>
<organism evidence="3 4">
    <name type="scientific">Neiella litorisoli</name>
    <dbReference type="NCBI Taxonomy" id="2771431"/>
    <lineage>
        <taxon>Bacteria</taxon>
        <taxon>Pseudomonadati</taxon>
        <taxon>Pseudomonadota</taxon>
        <taxon>Gammaproteobacteria</taxon>
        <taxon>Alteromonadales</taxon>
        <taxon>Echinimonadaceae</taxon>
        <taxon>Neiella</taxon>
    </lineage>
</organism>
<dbReference type="GO" id="GO:0015562">
    <property type="term" value="F:efflux transmembrane transporter activity"/>
    <property type="evidence" value="ECO:0007669"/>
    <property type="project" value="InterPro"/>
</dbReference>
<feature type="compositionally biased region" description="Basic and acidic residues" evidence="2">
    <location>
        <begin position="482"/>
        <end position="496"/>
    </location>
</feature>
<sequence>MWFHRAKQIGWIVTLIGVVSCSSHAPSDQQLIEQSSQLAPEQWQQPHGDAEQAIDFDSRWGIRLSPQSSEFLQLALDNNYSIEIAVARLRQANADVQAREAALLPEFDIRASQSHRQYDDNGNKRSRDVSSLAVSASWELDLWQRLADLSSSAELNARISELDWRALQLSIQGQVLSAWLDVIETTQRQALIERNIVVQQRRLALSERRLDLGLVTSVDVRNGRNTLAGLRANLASSKISLKADKRRLQLLLAQYPNGNIAVNTQLPELLPLPVLNSPQSILLNRPDIEAAVLAVRAAGFEVDAAEKAKLPRISFNANYGASEERFADLFDLNHWLGSVTGALVQPIFYRGELQAQVERKQAAADIALSRLQQSLLQAWQEIENNLTQEQFLAERQVLLTEALIEAQAAEVKTEQDYELGLATSFELLATQRSSITNENALIVANIARLKNRISLMLAIGIVNEQELLSQQNTRALSAPQSSHHEGGPELKEHVSG</sequence>
<accession>A0A8J6UJI3</accession>
<reference evidence="3" key="1">
    <citation type="submission" date="2020-09" db="EMBL/GenBank/DDBJ databases">
        <title>A novel bacterium of genus Neiella, isolated from South China Sea.</title>
        <authorList>
            <person name="Huang H."/>
            <person name="Mo K."/>
            <person name="Hu Y."/>
        </authorList>
    </citation>
    <scope>NUCLEOTIDE SEQUENCE</scope>
    <source>
        <strain evidence="3">HB171785</strain>
    </source>
</reference>
<dbReference type="InterPro" id="IPR010131">
    <property type="entry name" value="MdtP/NodT-like"/>
</dbReference>
<dbReference type="PANTHER" id="PTHR30203">
    <property type="entry name" value="OUTER MEMBRANE CATION EFFLUX PROTEIN"/>
    <property type="match status" value="1"/>
</dbReference>
<comment type="similarity">
    <text evidence="1">Belongs to the outer membrane factor (OMF) (TC 1.B.17) family.</text>
</comment>
<dbReference type="SUPFAM" id="SSF56954">
    <property type="entry name" value="Outer membrane efflux proteins (OEP)"/>
    <property type="match status" value="1"/>
</dbReference>
<protein>
    <submittedName>
        <fullName evidence="3">TolC family protein</fullName>
    </submittedName>
</protein>